<evidence type="ECO:0000256" key="1">
    <source>
        <dbReference type="SAM" id="Phobius"/>
    </source>
</evidence>
<organism evidence="2 3">
    <name type="scientific">Candidatus Ornithomonoglobus intestinigallinarum</name>
    <dbReference type="NCBI Taxonomy" id="2840894"/>
    <lineage>
        <taxon>Bacteria</taxon>
        <taxon>Bacillati</taxon>
        <taxon>Bacillota</taxon>
        <taxon>Clostridia</taxon>
        <taxon>Candidatus Ornithomonoglobus</taxon>
    </lineage>
</organism>
<evidence type="ECO:0000313" key="2">
    <source>
        <dbReference type="EMBL" id="HIT85971.1"/>
    </source>
</evidence>
<sequence length="104" mass="11970">MNGITNAVMSFAARNKRKIIFWAFAAIVLSMLFKGVMQQPQIFANKQRIAELNEQIEYEKTRQAEIDELSKKVNTDEYIEKIAREKLGLVKSNAKIFIDISSED</sequence>
<dbReference type="InterPro" id="IPR007060">
    <property type="entry name" value="FtsL/DivIC"/>
</dbReference>
<comment type="caution">
    <text evidence="2">The sequence shown here is derived from an EMBL/GenBank/DDBJ whole genome shotgun (WGS) entry which is preliminary data.</text>
</comment>
<protein>
    <submittedName>
        <fullName evidence="2">Septum formation initiator family protein</fullName>
    </submittedName>
</protein>
<keyword evidence="1" id="KW-0812">Transmembrane</keyword>
<keyword evidence="1" id="KW-1133">Transmembrane helix</keyword>
<evidence type="ECO:0000313" key="3">
    <source>
        <dbReference type="Proteomes" id="UP000824165"/>
    </source>
</evidence>
<gene>
    <name evidence="2" type="ORF">IAA60_08750</name>
</gene>
<feature type="transmembrane region" description="Helical" evidence="1">
    <location>
        <begin position="19"/>
        <end position="37"/>
    </location>
</feature>
<reference evidence="2" key="2">
    <citation type="journal article" date="2021" name="PeerJ">
        <title>Extensive microbial diversity within the chicken gut microbiome revealed by metagenomics and culture.</title>
        <authorList>
            <person name="Gilroy R."/>
            <person name="Ravi A."/>
            <person name="Getino M."/>
            <person name="Pursley I."/>
            <person name="Horton D.L."/>
            <person name="Alikhan N.F."/>
            <person name="Baker D."/>
            <person name="Gharbi K."/>
            <person name="Hall N."/>
            <person name="Watson M."/>
            <person name="Adriaenssens E.M."/>
            <person name="Foster-Nyarko E."/>
            <person name="Jarju S."/>
            <person name="Secka A."/>
            <person name="Antonio M."/>
            <person name="Oren A."/>
            <person name="Chaudhuri R.R."/>
            <person name="La Ragione R."/>
            <person name="Hildebrand F."/>
            <person name="Pallen M.J."/>
        </authorList>
    </citation>
    <scope>NUCLEOTIDE SEQUENCE</scope>
    <source>
        <strain evidence="2">CHK181-108</strain>
    </source>
</reference>
<dbReference type="AlphaFoldDB" id="A0A9D1H524"/>
<dbReference type="Pfam" id="PF04977">
    <property type="entry name" value="DivIC"/>
    <property type="match status" value="1"/>
</dbReference>
<proteinExistence type="predicted"/>
<name>A0A9D1H524_9FIRM</name>
<accession>A0A9D1H524</accession>
<dbReference type="Proteomes" id="UP000824165">
    <property type="component" value="Unassembled WGS sequence"/>
</dbReference>
<reference evidence="2" key="1">
    <citation type="submission" date="2020-10" db="EMBL/GenBank/DDBJ databases">
        <authorList>
            <person name="Gilroy R."/>
        </authorList>
    </citation>
    <scope>NUCLEOTIDE SEQUENCE</scope>
    <source>
        <strain evidence="2">CHK181-108</strain>
    </source>
</reference>
<dbReference type="EMBL" id="DVLU01000094">
    <property type="protein sequence ID" value="HIT85971.1"/>
    <property type="molecule type" value="Genomic_DNA"/>
</dbReference>
<keyword evidence="1" id="KW-0472">Membrane</keyword>